<keyword evidence="3" id="KW-1185">Reference proteome</keyword>
<evidence type="ECO:0000256" key="1">
    <source>
        <dbReference type="SAM" id="MobiDB-lite"/>
    </source>
</evidence>
<feature type="region of interest" description="Disordered" evidence="1">
    <location>
        <begin position="71"/>
        <end position="116"/>
    </location>
</feature>
<name>A0A5C3LTK3_9AGAR</name>
<evidence type="ECO:0000313" key="3">
    <source>
        <dbReference type="Proteomes" id="UP000308652"/>
    </source>
</evidence>
<evidence type="ECO:0000313" key="2">
    <source>
        <dbReference type="EMBL" id="TFK35897.1"/>
    </source>
</evidence>
<gene>
    <name evidence="2" type="ORF">BDQ12DRAFT_668267</name>
</gene>
<protein>
    <submittedName>
        <fullName evidence="2">Uncharacterized protein</fullName>
    </submittedName>
</protein>
<dbReference type="EMBL" id="ML213618">
    <property type="protein sequence ID" value="TFK35897.1"/>
    <property type="molecule type" value="Genomic_DNA"/>
</dbReference>
<accession>A0A5C3LTK3</accession>
<reference evidence="2 3" key="1">
    <citation type="journal article" date="2019" name="Nat. Ecol. Evol.">
        <title>Megaphylogeny resolves global patterns of mushroom evolution.</title>
        <authorList>
            <person name="Varga T."/>
            <person name="Krizsan K."/>
            <person name="Foldi C."/>
            <person name="Dima B."/>
            <person name="Sanchez-Garcia M."/>
            <person name="Sanchez-Ramirez S."/>
            <person name="Szollosi G.J."/>
            <person name="Szarkandi J.G."/>
            <person name="Papp V."/>
            <person name="Albert L."/>
            <person name="Andreopoulos W."/>
            <person name="Angelini C."/>
            <person name="Antonin V."/>
            <person name="Barry K.W."/>
            <person name="Bougher N.L."/>
            <person name="Buchanan P."/>
            <person name="Buyck B."/>
            <person name="Bense V."/>
            <person name="Catcheside P."/>
            <person name="Chovatia M."/>
            <person name="Cooper J."/>
            <person name="Damon W."/>
            <person name="Desjardin D."/>
            <person name="Finy P."/>
            <person name="Geml J."/>
            <person name="Haridas S."/>
            <person name="Hughes K."/>
            <person name="Justo A."/>
            <person name="Karasinski D."/>
            <person name="Kautmanova I."/>
            <person name="Kiss B."/>
            <person name="Kocsube S."/>
            <person name="Kotiranta H."/>
            <person name="LaButti K.M."/>
            <person name="Lechner B.E."/>
            <person name="Liimatainen K."/>
            <person name="Lipzen A."/>
            <person name="Lukacs Z."/>
            <person name="Mihaltcheva S."/>
            <person name="Morgado L.N."/>
            <person name="Niskanen T."/>
            <person name="Noordeloos M.E."/>
            <person name="Ohm R.A."/>
            <person name="Ortiz-Santana B."/>
            <person name="Ovrebo C."/>
            <person name="Racz N."/>
            <person name="Riley R."/>
            <person name="Savchenko A."/>
            <person name="Shiryaev A."/>
            <person name="Soop K."/>
            <person name="Spirin V."/>
            <person name="Szebenyi C."/>
            <person name="Tomsovsky M."/>
            <person name="Tulloss R.E."/>
            <person name="Uehling J."/>
            <person name="Grigoriev I.V."/>
            <person name="Vagvolgyi C."/>
            <person name="Papp T."/>
            <person name="Martin F.M."/>
            <person name="Miettinen O."/>
            <person name="Hibbett D.S."/>
            <person name="Nagy L.G."/>
        </authorList>
    </citation>
    <scope>NUCLEOTIDE SEQUENCE [LARGE SCALE GENOMIC DNA]</scope>
    <source>
        <strain evidence="2 3">CBS 166.37</strain>
    </source>
</reference>
<dbReference type="OrthoDB" id="3258969at2759"/>
<dbReference type="Proteomes" id="UP000308652">
    <property type="component" value="Unassembled WGS sequence"/>
</dbReference>
<sequence length="116" mass="12452">MCHSTSKASKEILNDEDILICPSGFVISTPRSEADLGDVQSALRSRKAKIPFEVKGVDGIVSHPSGFVPPTAATDFYSQKRVPHAPSTRHATASSSKPRHSETDPSGELDHLATKK</sequence>
<feature type="compositionally biased region" description="Basic and acidic residues" evidence="1">
    <location>
        <begin position="99"/>
        <end position="116"/>
    </location>
</feature>
<dbReference type="AlphaFoldDB" id="A0A5C3LTK3"/>
<organism evidence="2 3">
    <name type="scientific">Crucibulum laeve</name>
    <dbReference type="NCBI Taxonomy" id="68775"/>
    <lineage>
        <taxon>Eukaryota</taxon>
        <taxon>Fungi</taxon>
        <taxon>Dikarya</taxon>
        <taxon>Basidiomycota</taxon>
        <taxon>Agaricomycotina</taxon>
        <taxon>Agaricomycetes</taxon>
        <taxon>Agaricomycetidae</taxon>
        <taxon>Agaricales</taxon>
        <taxon>Agaricineae</taxon>
        <taxon>Nidulariaceae</taxon>
        <taxon>Crucibulum</taxon>
    </lineage>
</organism>
<proteinExistence type="predicted"/>